<dbReference type="InterPro" id="IPR025558">
    <property type="entry name" value="DUF4283"/>
</dbReference>
<feature type="domain" description="DUF4283" evidence="3">
    <location>
        <begin position="34"/>
        <end position="85"/>
    </location>
</feature>
<dbReference type="AlphaFoldDB" id="A0A699J946"/>
<comment type="caution">
    <text evidence="4">The sequence shown here is derived from an EMBL/GenBank/DDBJ whole genome shotgun (WGS) entry which is preliminary data.</text>
</comment>
<feature type="non-terminal residue" evidence="4">
    <location>
        <position position="1"/>
    </location>
</feature>
<evidence type="ECO:0000256" key="1">
    <source>
        <dbReference type="SAM" id="MobiDB-lite"/>
    </source>
</evidence>
<organism evidence="4">
    <name type="scientific">Tanacetum cinerariifolium</name>
    <name type="common">Dalmatian daisy</name>
    <name type="synonym">Chrysanthemum cinerariifolium</name>
    <dbReference type="NCBI Taxonomy" id="118510"/>
    <lineage>
        <taxon>Eukaryota</taxon>
        <taxon>Viridiplantae</taxon>
        <taxon>Streptophyta</taxon>
        <taxon>Embryophyta</taxon>
        <taxon>Tracheophyta</taxon>
        <taxon>Spermatophyta</taxon>
        <taxon>Magnoliopsida</taxon>
        <taxon>eudicotyledons</taxon>
        <taxon>Gunneridae</taxon>
        <taxon>Pentapetalae</taxon>
        <taxon>asterids</taxon>
        <taxon>campanulids</taxon>
        <taxon>Asterales</taxon>
        <taxon>Asteraceae</taxon>
        <taxon>Asteroideae</taxon>
        <taxon>Anthemideae</taxon>
        <taxon>Anthemidinae</taxon>
        <taxon>Tanacetum</taxon>
    </lineage>
</organism>
<feature type="transmembrane region" description="Helical" evidence="2">
    <location>
        <begin position="270"/>
        <end position="292"/>
    </location>
</feature>
<name>A0A699J946_TANCI</name>
<evidence type="ECO:0000256" key="2">
    <source>
        <dbReference type="SAM" id="Phobius"/>
    </source>
</evidence>
<keyword evidence="2" id="KW-0472">Membrane</keyword>
<sequence>AAGASSAIQKMVKANFRPLESKNFMFAFLVVEYYVRRNWGKYGLTRLMMNSKRVFFFKFESRKGLEDVLENGPWMIHNSLIVLKKGTMTICLSKEELTRISVFALYLIEVRADAALKDSVTMGIPLPEVIPNVEKMNNDGFQTVVNKRRSGKTSSTSNNCSGAADGKTIWQPVTQKVRYEPKAHENFPTNEAPKVSISDKDNHSKKLPVKKGGPHVPTCKPSVPTSNPYDVLDYIDSKEEADVVYDETVNLKSTRTGASLSMAPHGYKTWFILFMPCWHFFLSSFYLMWWVAKVVSVYDLS</sequence>
<proteinExistence type="predicted"/>
<accession>A0A699J946</accession>
<evidence type="ECO:0000259" key="3">
    <source>
        <dbReference type="Pfam" id="PF14111"/>
    </source>
</evidence>
<dbReference type="EMBL" id="BKCJ010386156">
    <property type="protein sequence ID" value="GFA21049.1"/>
    <property type="molecule type" value="Genomic_DNA"/>
</dbReference>
<reference evidence="4" key="1">
    <citation type="journal article" date="2019" name="Sci. Rep.">
        <title>Draft genome of Tanacetum cinerariifolium, the natural source of mosquito coil.</title>
        <authorList>
            <person name="Yamashiro T."/>
            <person name="Shiraishi A."/>
            <person name="Satake H."/>
            <person name="Nakayama K."/>
        </authorList>
    </citation>
    <scope>NUCLEOTIDE SEQUENCE</scope>
</reference>
<keyword evidence="2" id="KW-0812">Transmembrane</keyword>
<evidence type="ECO:0000313" key="4">
    <source>
        <dbReference type="EMBL" id="GFA21049.1"/>
    </source>
</evidence>
<feature type="region of interest" description="Disordered" evidence="1">
    <location>
        <begin position="188"/>
        <end position="222"/>
    </location>
</feature>
<dbReference type="Pfam" id="PF14111">
    <property type="entry name" value="DUF4283"/>
    <property type="match status" value="1"/>
</dbReference>
<protein>
    <submittedName>
        <fullName evidence="4">Zinc knuckle CX2CX4HX4C</fullName>
    </submittedName>
</protein>
<gene>
    <name evidence="4" type="ORF">Tci_593021</name>
</gene>
<keyword evidence="2" id="KW-1133">Transmembrane helix</keyword>